<dbReference type="PROSITE" id="PS50076">
    <property type="entry name" value="DNAJ_2"/>
    <property type="match status" value="1"/>
</dbReference>
<accession>A0A1Y2B3R2</accession>
<proteinExistence type="predicted"/>
<evidence type="ECO:0000313" key="3">
    <source>
        <dbReference type="EMBL" id="ORY29468.1"/>
    </source>
</evidence>
<reference evidence="3 4" key="1">
    <citation type="submission" date="2016-07" db="EMBL/GenBank/DDBJ databases">
        <title>Pervasive Adenine N6-methylation of Active Genes in Fungi.</title>
        <authorList>
            <consortium name="DOE Joint Genome Institute"/>
            <person name="Mondo S.J."/>
            <person name="Dannebaum R.O."/>
            <person name="Kuo R.C."/>
            <person name="Labutti K."/>
            <person name="Haridas S."/>
            <person name="Kuo A."/>
            <person name="Salamov A."/>
            <person name="Ahrendt S.R."/>
            <person name="Lipzen A."/>
            <person name="Sullivan W."/>
            <person name="Andreopoulos W.B."/>
            <person name="Clum A."/>
            <person name="Lindquist E."/>
            <person name="Daum C."/>
            <person name="Ramamoorthy G.K."/>
            <person name="Gryganskyi A."/>
            <person name="Culley D."/>
            <person name="Magnuson J.K."/>
            <person name="James T.Y."/>
            <person name="O'Malley M.A."/>
            <person name="Stajich J.E."/>
            <person name="Spatafora J.W."/>
            <person name="Visel A."/>
            <person name="Grigoriev I.V."/>
        </authorList>
    </citation>
    <scope>NUCLEOTIDE SEQUENCE [LARGE SCALE GENOMIC DNA]</scope>
    <source>
        <strain evidence="3 4">JEL800</strain>
    </source>
</reference>
<dbReference type="Pfam" id="PF00226">
    <property type="entry name" value="DnaJ"/>
    <property type="match status" value="1"/>
</dbReference>
<evidence type="ECO:0000313" key="4">
    <source>
        <dbReference type="Proteomes" id="UP000193642"/>
    </source>
</evidence>
<dbReference type="Gene3D" id="1.10.287.110">
    <property type="entry name" value="DnaJ domain"/>
    <property type="match status" value="1"/>
</dbReference>
<name>A0A1Y2B3R2_9FUNG</name>
<feature type="transmembrane region" description="Helical" evidence="1">
    <location>
        <begin position="144"/>
        <end position="165"/>
    </location>
</feature>
<dbReference type="EMBL" id="MCGO01000088">
    <property type="protein sequence ID" value="ORY29468.1"/>
    <property type="molecule type" value="Genomic_DNA"/>
</dbReference>
<evidence type="ECO:0000259" key="2">
    <source>
        <dbReference type="PROSITE" id="PS50076"/>
    </source>
</evidence>
<protein>
    <recommendedName>
        <fullName evidence="2">J domain-containing protein</fullName>
    </recommendedName>
</protein>
<dbReference type="OrthoDB" id="436519at2759"/>
<dbReference type="CDD" id="cd06257">
    <property type="entry name" value="DnaJ"/>
    <property type="match status" value="1"/>
</dbReference>
<organism evidence="3 4">
    <name type="scientific">Rhizoclosmatium globosum</name>
    <dbReference type="NCBI Taxonomy" id="329046"/>
    <lineage>
        <taxon>Eukaryota</taxon>
        <taxon>Fungi</taxon>
        <taxon>Fungi incertae sedis</taxon>
        <taxon>Chytridiomycota</taxon>
        <taxon>Chytridiomycota incertae sedis</taxon>
        <taxon>Chytridiomycetes</taxon>
        <taxon>Chytridiales</taxon>
        <taxon>Chytriomycetaceae</taxon>
        <taxon>Rhizoclosmatium</taxon>
    </lineage>
</organism>
<keyword evidence="1" id="KW-0812">Transmembrane</keyword>
<dbReference type="SMART" id="SM00271">
    <property type="entry name" value="DnaJ"/>
    <property type="match status" value="1"/>
</dbReference>
<keyword evidence="1" id="KW-0472">Membrane</keyword>
<dbReference type="AlphaFoldDB" id="A0A1Y2B3R2"/>
<dbReference type="Proteomes" id="UP000193642">
    <property type="component" value="Unassembled WGS sequence"/>
</dbReference>
<dbReference type="SUPFAM" id="SSF46565">
    <property type="entry name" value="Chaperone J-domain"/>
    <property type="match status" value="1"/>
</dbReference>
<feature type="transmembrane region" description="Helical" evidence="1">
    <location>
        <begin position="41"/>
        <end position="58"/>
    </location>
</feature>
<feature type="domain" description="J" evidence="2">
    <location>
        <begin position="67"/>
        <end position="146"/>
    </location>
</feature>
<comment type="caution">
    <text evidence="3">The sequence shown here is derived from an EMBL/GenBank/DDBJ whole genome shotgun (WGS) entry which is preliminary data.</text>
</comment>
<feature type="transmembrane region" description="Helical" evidence="1">
    <location>
        <begin position="177"/>
        <end position="195"/>
    </location>
</feature>
<sequence length="304" mass="35353">MGLASFGSSLLLWAYGPRLATNWLMQMIHLHPMDPRHRRNWQLTFSLIVLLYLLYTILQTERDLQPNLYSLLQVPRAPFNLQQLKSNYKQLSLAYHPDKNPNFNDFMTTVKEPFTVHSTSQNLSHKFGIELLERCTRCKTERDYLYHAFSSMFQYYFGTTAFLILYSLLGQGGFGAYWRYLSLLSVFTLELTLLVRPTDPLASFLFPLEPLLNDAQLGPVWFPPIENVMDQRLAELDQFTNMNVGEAQLAFGSIFSAFKDDAKLAGVLQRRMEKVVAESQILESSTVLQEKKRRFRELKKEKKE</sequence>
<keyword evidence="1" id="KW-1133">Transmembrane helix</keyword>
<dbReference type="STRING" id="329046.A0A1Y2B3R2"/>
<dbReference type="InterPro" id="IPR001623">
    <property type="entry name" value="DnaJ_domain"/>
</dbReference>
<dbReference type="InterPro" id="IPR036869">
    <property type="entry name" value="J_dom_sf"/>
</dbReference>
<keyword evidence="4" id="KW-1185">Reference proteome</keyword>
<evidence type="ECO:0000256" key="1">
    <source>
        <dbReference type="SAM" id="Phobius"/>
    </source>
</evidence>
<gene>
    <name evidence="3" type="ORF">BCR33DRAFT_724713</name>
</gene>